<dbReference type="AlphaFoldDB" id="A0A402C5R4"/>
<keyword evidence="3" id="KW-0311">Gluconate utilization</keyword>
<dbReference type="InterPro" id="IPR013328">
    <property type="entry name" value="6PGD_dom2"/>
</dbReference>
<dbReference type="InterPro" id="IPR006184">
    <property type="entry name" value="6PGdom_BS"/>
</dbReference>
<dbReference type="InterPro" id="IPR036291">
    <property type="entry name" value="NAD(P)-bd_dom_sf"/>
</dbReference>
<dbReference type="EMBL" id="BHYM01000023">
    <property type="protein sequence ID" value="GCE38970.1"/>
    <property type="molecule type" value="Genomic_DNA"/>
</dbReference>
<evidence type="ECO:0000256" key="2">
    <source>
        <dbReference type="ARBA" id="ARBA00023002"/>
    </source>
</evidence>
<keyword evidence="2" id="KW-0560">Oxidoreductase</keyword>
<sequence>MTMKLGVVGLGRMGSNMRERLREKGHDVLGYDPNPDVSDVRSLEALVEALPAPRAVWVMVPAGAPTRQVIEQLSRLLAPGDVVVDGGNSRFTDDKVNAALLAEHDVRYVDCGVSGGVWGRQNGYALMAGGHEDDITRLLPIFDALRPEGDRADSFVHAGGIGAGHYAKMVHNGIEYGLMQAYAEGYELLAAEESIADVPAVLRAWSQGTVVRSWLLDLLVQALSEDPGLGSISGYTEDSGEGRWTVEEAIAHAVPAPVISAALFARFASRQDDSPAMKAVSALRRQFGGHAVRSAEPVEVA</sequence>
<dbReference type="PANTHER" id="PTHR11811">
    <property type="entry name" value="6-PHOSPHOGLUCONATE DEHYDROGENASE"/>
    <property type="match status" value="1"/>
</dbReference>
<dbReference type="PROSITE" id="PS00461">
    <property type="entry name" value="6PGD"/>
    <property type="match status" value="1"/>
</dbReference>
<comment type="caution">
    <text evidence="5">The sequence shown here is derived from an EMBL/GenBank/DDBJ whole genome shotgun (WGS) entry which is preliminary data.</text>
</comment>
<dbReference type="Pfam" id="PF00393">
    <property type="entry name" value="6PGD"/>
    <property type="match status" value="1"/>
</dbReference>
<dbReference type="InterPro" id="IPR008927">
    <property type="entry name" value="6-PGluconate_DH-like_C_sf"/>
</dbReference>
<dbReference type="InterPro" id="IPR006183">
    <property type="entry name" value="Pgluconate_DH"/>
</dbReference>
<accession>A0A402C5R4</accession>
<evidence type="ECO:0000313" key="6">
    <source>
        <dbReference type="Proteomes" id="UP000287519"/>
    </source>
</evidence>
<dbReference type="GO" id="GO:0050661">
    <property type="term" value="F:NADP binding"/>
    <property type="evidence" value="ECO:0007669"/>
    <property type="project" value="InterPro"/>
</dbReference>
<dbReference type="SUPFAM" id="SSF51735">
    <property type="entry name" value="NAD(P)-binding Rossmann-fold domains"/>
    <property type="match status" value="1"/>
</dbReference>
<evidence type="ECO:0000259" key="4">
    <source>
        <dbReference type="SMART" id="SM01350"/>
    </source>
</evidence>
<dbReference type="GO" id="GO:0006098">
    <property type="term" value="P:pentose-phosphate shunt"/>
    <property type="evidence" value="ECO:0007669"/>
    <property type="project" value="InterPro"/>
</dbReference>
<name>A0A402C5R4_RHOWR</name>
<gene>
    <name evidence="5" type="ORF">Rhow_002494</name>
</gene>
<dbReference type="NCBIfam" id="NF007161">
    <property type="entry name" value="PRK09599.1"/>
    <property type="match status" value="1"/>
</dbReference>
<feature type="domain" description="6-phosphogluconate dehydrogenase C-terminal" evidence="4">
    <location>
        <begin position="164"/>
        <end position="291"/>
    </location>
</feature>
<evidence type="ECO:0000313" key="5">
    <source>
        <dbReference type="EMBL" id="GCE38970.1"/>
    </source>
</evidence>
<dbReference type="PRINTS" id="PR00076">
    <property type="entry name" value="6PGDHDRGNASE"/>
</dbReference>
<dbReference type="InterPro" id="IPR006114">
    <property type="entry name" value="6PGDH_C"/>
</dbReference>
<dbReference type="SUPFAM" id="SSF48179">
    <property type="entry name" value="6-phosphogluconate dehydrogenase C-terminal domain-like"/>
    <property type="match status" value="1"/>
</dbReference>
<organism evidence="5 6">
    <name type="scientific">Rhodococcus wratislaviensis</name>
    <name type="common">Tsukamurella wratislaviensis</name>
    <dbReference type="NCBI Taxonomy" id="44752"/>
    <lineage>
        <taxon>Bacteria</taxon>
        <taxon>Bacillati</taxon>
        <taxon>Actinomycetota</taxon>
        <taxon>Actinomycetes</taxon>
        <taxon>Mycobacteriales</taxon>
        <taxon>Nocardiaceae</taxon>
        <taxon>Rhodococcus</taxon>
    </lineage>
</organism>
<dbReference type="InterPro" id="IPR006115">
    <property type="entry name" value="6PGDH_NADP-bd"/>
</dbReference>
<evidence type="ECO:0000256" key="1">
    <source>
        <dbReference type="ARBA" id="ARBA00008419"/>
    </source>
</evidence>
<protein>
    <submittedName>
        <fullName evidence="5">6-phosphogluconate dehydrogenase, decarboxylating</fullName>
    </submittedName>
</protein>
<dbReference type="Proteomes" id="UP000287519">
    <property type="component" value="Unassembled WGS sequence"/>
</dbReference>
<comment type="similarity">
    <text evidence="1">Belongs to the 6-phosphogluconate dehydrogenase family.</text>
</comment>
<dbReference type="NCBIfam" id="TIGR00872">
    <property type="entry name" value="gnd_rel"/>
    <property type="match status" value="1"/>
</dbReference>
<keyword evidence="6" id="KW-1185">Reference proteome</keyword>
<proteinExistence type="inferred from homology"/>
<dbReference type="GO" id="GO:0019521">
    <property type="term" value="P:D-gluconate metabolic process"/>
    <property type="evidence" value="ECO:0007669"/>
    <property type="project" value="UniProtKB-KW"/>
</dbReference>
<dbReference type="GO" id="GO:0004616">
    <property type="term" value="F:phosphogluconate dehydrogenase (decarboxylating) activity"/>
    <property type="evidence" value="ECO:0007669"/>
    <property type="project" value="InterPro"/>
</dbReference>
<reference evidence="5 6" key="1">
    <citation type="submission" date="2018-11" db="EMBL/GenBank/DDBJ databases">
        <title>Microbial catabolism of amino acid.</title>
        <authorList>
            <person name="Hibi M."/>
            <person name="Ogawa J."/>
        </authorList>
    </citation>
    <scope>NUCLEOTIDE SEQUENCE [LARGE SCALE GENOMIC DNA]</scope>
    <source>
        <strain evidence="5 6">C31-06</strain>
    </source>
</reference>
<dbReference type="Pfam" id="PF03446">
    <property type="entry name" value="NAD_binding_2"/>
    <property type="match status" value="1"/>
</dbReference>
<dbReference type="Gene3D" id="3.40.50.720">
    <property type="entry name" value="NAD(P)-binding Rossmann-like Domain"/>
    <property type="match status" value="1"/>
</dbReference>
<dbReference type="SMART" id="SM01350">
    <property type="entry name" value="6PGD"/>
    <property type="match status" value="1"/>
</dbReference>
<evidence type="ECO:0000256" key="3">
    <source>
        <dbReference type="ARBA" id="ARBA00023064"/>
    </source>
</evidence>
<dbReference type="Gene3D" id="1.10.1040.10">
    <property type="entry name" value="N-(1-d-carboxylethyl)-l-norvaline Dehydrogenase, domain 2"/>
    <property type="match status" value="1"/>
</dbReference>
<dbReference type="InterPro" id="IPR004849">
    <property type="entry name" value="6DGDH_YqeC"/>
</dbReference>